<dbReference type="InterPro" id="IPR001179">
    <property type="entry name" value="PPIase_FKBP_dom"/>
</dbReference>
<comment type="caution">
    <text evidence="9">The sequence shown here is derived from an EMBL/GenBank/DDBJ whole genome shotgun (WGS) entry which is preliminary data.</text>
</comment>
<evidence type="ECO:0000313" key="9">
    <source>
        <dbReference type="EMBL" id="MEE1884138.1"/>
    </source>
</evidence>
<evidence type="ECO:0000313" key="10">
    <source>
        <dbReference type="Proteomes" id="UP001337681"/>
    </source>
</evidence>
<keyword evidence="4 5" id="KW-0413">Isomerase</keyword>
<dbReference type="EC" id="5.2.1.8" evidence="6"/>
<keyword evidence="3 5" id="KW-0697">Rotamase</keyword>
<dbReference type="RefSeq" id="WP_330145056.1">
    <property type="nucleotide sequence ID" value="NZ_JAZDQU010000001.1"/>
</dbReference>
<name>A0ABU7GZD3_9SPHI</name>
<keyword evidence="7" id="KW-0732">Signal</keyword>
<reference evidence="9 10" key="1">
    <citation type="submission" date="2024-01" db="EMBL/GenBank/DDBJ databases">
        <title>Pedobacter sp. nov., isolated from oil-contaminated soil.</title>
        <authorList>
            <person name="Le N.T.T."/>
        </authorList>
    </citation>
    <scope>NUCLEOTIDE SEQUENCE [LARGE SCALE GENOMIC DNA]</scope>
    <source>
        <strain evidence="9 10">VNH31</strain>
    </source>
</reference>
<evidence type="ECO:0000256" key="3">
    <source>
        <dbReference type="ARBA" id="ARBA00023110"/>
    </source>
</evidence>
<evidence type="ECO:0000256" key="4">
    <source>
        <dbReference type="ARBA" id="ARBA00023235"/>
    </source>
</evidence>
<dbReference type="PANTHER" id="PTHR43811">
    <property type="entry name" value="FKBP-TYPE PEPTIDYL-PROLYL CIS-TRANS ISOMERASE FKPA"/>
    <property type="match status" value="1"/>
</dbReference>
<feature type="domain" description="PPIase FKBP-type" evidence="8">
    <location>
        <begin position="72"/>
        <end position="156"/>
    </location>
</feature>
<feature type="signal peptide" evidence="7">
    <location>
        <begin position="1"/>
        <end position="18"/>
    </location>
</feature>
<evidence type="ECO:0000256" key="1">
    <source>
        <dbReference type="ARBA" id="ARBA00000971"/>
    </source>
</evidence>
<protein>
    <recommendedName>
        <fullName evidence="6">Peptidyl-prolyl cis-trans isomerase</fullName>
        <ecNumber evidence="6">5.2.1.8</ecNumber>
    </recommendedName>
</protein>
<keyword evidence="10" id="KW-1185">Reference proteome</keyword>
<evidence type="ECO:0000256" key="5">
    <source>
        <dbReference type="PROSITE-ProRule" id="PRU00277"/>
    </source>
</evidence>
<dbReference type="PROSITE" id="PS50059">
    <property type="entry name" value="FKBP_PPIASE"/>
    <property type="match status" value="1"/>
</dbReference>
<dbReference type="InterPro" id="IPR046357">
    <property type="entry name" value="PPIase_dom_sf"/>
</dbReference>
<dbReference type="SUPFAM" id="SSF54534">
    <property type="entry name" value="FKBP-like"/>
    <property type="match status" value="1"/>
</dbReference>
<dbReference type="PROSITE" id="PS51257">
    <property type="entry name" value="PROKAR_LIPOPROTEIN"/>
    <property type="match status" value="1"/>
</dbReference>
<feature type="chain" id="PRO_5047377381" description="Peptidyl-prolyl cis-trans isomerase" evidence="7">
    <location>
        <begin position="19"/>
        <end position="156"/>
    </location>
</feature>
<evidence type="ECO:0000256" key="7">
    <source>
        <dbReference type="SAM" id="SignalP"/>
    </source>
</evidence>
<comment type="catalytic activity">
    <reaction evidence="1 5 6">
        <text>[protein]-peptidylproline (omega=180) = [protein]-peptidylproline (omega=0)</text>
        <dbReference type="Rhea" id="RHEA:16237"/>
        <dbReference type="Rhea" id="RHEA-COMP:10747"/>
        <dbReference type="Rhea" id="RHEA-COMP:10748"/>
        <dbReference type="ChEBI" id="CHEBI:83833"/>
        <dbReference type="ChEBI" id="CHEBI:83834"/>
        <dbReference type="EC" id="5.2.1.8"/>
    </reaction>
</comment>
<dbReference type="Pfam" id="PF00254">
    <property type="entry name" value="FKBP_C"/>
    <property type="match status" value="1"/>
</dbReference>
<accession>A0ABU7GZD3</accession>
<evidence type="ECO:0000259" key="8">
    <source>
        <dbReference type="PROSITE" id="PS50059"/>
    </source>
</evidence>
<sequence>MSKLKIYFTMLISMVVIASCSKDKFDANAQMAIDEELIKKHIATNNIPATKHTSGLYYQIITPGTGKTISSSSTVYVQYIGKLLSGTTFQEQTGSTVPLNLGTTIQGWQIGIPLIKEGGQIRLIIPSPLAYGKNSPSASIPAKSVLDFTIYVSKVQ</sequence>
<dbReference type="EMBL" id="JAZDQU010000001">
    <property type="protein sequence ID" value="MEE1884138.1"/>
    <property type="molecule type" value="Genomic_DNA"/>
</dbReference>
<evidence type="ECO:0000256" key="2">
    <source>
        <dbReference type="ARBA" id="ARBA00006577"/>
    </source>
</evidence>
<evidence type="ECO:0000256" key="6">
    <source>
        <dbReference type="RuleBase" id="RU003915"/>
    </source>
</evidence>
<comment type="similarity">
    <text evidence="2 6">Belongs to the FKBP-type PPIase family.</text>
</comment>
<proteinExistence type="inferred from homology"/>
<dbReference type="Proteomes" id="UP001337681">
    <property type="component" value="Unassembled WGS sequence"/>
</dbReference>
<dbReference type="GO" id="GO:0003755">
    <property type="term" value="F:peptidyl-prolyl cis-trans isomerase activity"/>
    <property type="evidence" value="ECO:0007669"/>
    <property type="project" value="UniProtKB-EC"/>
</dbReference>
<gene>
    <name evidence="9" type="ORF">VRU49_01785</name>
</gene>
<dbReference type="Gene3D" id="3.10.50.40">
    <property type="match status" value="1"/>
</dbReference>
<organism evidence="9 10">
    <name type="scientific">Pedobacter flavus</name>
    <dbReference type="NCBI Taxonomy" id="3113906"/>
    <lineage>
        <taxon>Bacteria</taxon>
        <taxon>Pseudomonadati</taxon>
        <taxon>Bacteroidota</taxon>
        <taxon>Sphingobacteriia</taxon>
        <taxon>Sphingobacteriales</taxon>
        <taxon>Sphingobacteriaceae</taxon>
        <taxon>Pedobacter</taxon>
    </lineage>
</organism>
<dbReference type="PANTHER" id="PTHR43811:SF19">
    <property type="entry name" value="39 KDA FK506-BINDING NUCLEAR PROTEIN"/>
    <property type="match status" value="1"/>
</dbReference>